<dbReference type="Proteomes" id="UP000618754">
    <property type="component" value="Unassembled WGS sequence"/>
</dbReference>
<comment type="caution">
    <text evidence="2">The sequence shown here is derived from an EMBL/GenBank/DDBJ whole genome shotgun (WGS) entry which is preliminary data.</text>
</comment>
<accession>A0ABR7X7M5</accession>
<evidence type="ECO:0000313" key="3">
    <source>
        <dbReference type="Proteomes" id="UP000618754"/>
    </source>
</evidence>
<gene>
    <name evidence="2" type="ORF">IDJ75_14910</name>
</gene>
<name>A0ABR7X7M5_9SPHI</name>
<feature type="chain" id="PRO_5045282183" evidence="1">
    <location>
        <begin position="27"/>
        <end position="399"/>
    </location>
</feature>
<keyword evidence="1" id="KW-0732">Signal</keyword>
<dbReference type="RefSeq" id="WP_191176418.1">
    <property type="nucleotide sequence ID" value="NZ_JACWMW010000003.1"/>
</dbReference>
<evidence type="ECO:0000256" key="1">
    <source>
        <dbReference type="SAM" id="SignalP"/>
    </source>
</evidence>
<feature type="signal peptide" evidence="1">
    <location>
        <begin position="1"/>
        <end position="26"/>
    </location>
</feature>
<organism evidence="2 3">
    <name type="scientific">Mucilaginibacter rigui</name>
    <dbReference type="NCBI Taxonomy" id="534635"/>
    <lineage>
        <taxon>Bacteria</taxon>
        <taxon>Pseudomonadati</taxon>
        <taxon>Bacteroidota</taxon>
        <taxon>Sphingobacteriia</taxon>
        <taxon>Sphingobacteriales</taxon>
        <taxon>Sphingobacteriaceae</taxon>
        <taxon>Mucilaginibacter</taxon>
    </lineage>
</organism>
<protein>
    <submittedName>
        <fullName evidence="2">Copper amine oxidase</fullName>
    </submittedName>
</protein>
<dbReference type="EMBL" id="JACWMW010000003">
    <property type="protein sequence ID" value="MBD1386575.1"/>
    <property type="molecule type" value="Genomic_DNA"/>
</dbReference>
<evidence type="ECO:0000313" key="2">
    <source>
        <dbReference type="EMBL" id="MBD1386575.1"/>
    </source>
</evidence>
<sequence>MKNVFLSKKVSARLVLSALLFHGVLAYGQQLTAEQNTTIWHAKQGGVVKLEKFLTQKIPFIDYQKVVLPGPQFIISDDPEYVRIPDAIASKERVQPGTVRLYVYNVNGVVEPFKMDRKITAILKNTGKSPMHMRMLKYSSQVPGNNYFKIGKQGLADYFASKDENVVRVIMPGAAISIDEKLETYIAKYDELVHGIYEFVIDQPGEVSVVQADPKLKGAAVLNKIKNVIPRSHQNAGRGLFGVSNYQITTDGVYNTDSGPVQIMLADGVKDKWVAGYEGVSGDPVQLAGNYGVMYNIEVKWKSTNGKGLALIIWNSSSGNSQWCSGMGTSMVVSNGKYKEGIIQLPVDSLITTAAPEAIVVQVFTPSTNGEEQTIHITYSPPGASCLPVPLVLVPVDIK</sequence>
<proteinExistence type="predicted"/>
<keyword evidence="3" id="KW-1185">Reference proteome</keyword>
<reference evidence="2 3" key="1">
    <citation type="submission" date="2020-09" db="EMBL/GenBank/DDBJ databases">
        <title>Novel species of Mucilaginibacter isolated from a glacier on the Tibetan Plateau.</title>
        <authorList>
            <person name="Liu Q."/>
            <person name="Xin Y.-H."/>
        </authorList>
    </citation>
    <scope>NUCLEOTIDE SEQUENCE [LARGE SCALE GENOMIC DNA]</scope>
    <source>
        <strain evidence="2 3">CGMCC 1.13878</strain>
    </source>
</reference>